<proteinExistence type="predicted"/>
<gene>
    <name evidence="7" type="ordered locus">Mmc1_3153</name>
</gene>
<keyword evidence="7" id="KW-0456">Lyase</keyword>
<dbReference type="InterPro" id="IPR011206">
    <property type="entry name" value="Citrate_lyase_beta/mcl1/mcl2"/>
</dbReference>
<dbReference type="InterPro" id="IPR005000">
    <property type="entry name" value="Aldolase/citrate-lyase_domain"/>
</dbReference>
<comment type="cofactor">
    <cofactor evidence="1">
        <name>Mg(2+)</name>
        <dbReference type="ChEBI" id="CHEBI:18420"/>
    </cofactor>
</comment>
<dbReference type="Proteomes" id="UP000002586">
    <property type="component" value="Chromosome"/>
</dbReference>
<evidence type="ECO:0000256" key="3">
    <source>
        <dbReference type="ARBA" id="ARBA00022842"/>
    </source>
</evidence>
<evidence type="ECO:0000256" key="2">
    <source>
        <dbReference type="ARBA" id="ARBA00022723"/>
    </source>
</evidence>
<dbReference type="PIRSF" id="PIRSF015582">
    <property type="entry name" value="Cit_lyase_B"/>
    <property type="match status" value="1"/>
</dbReference>
<dbReference type="eggNOG" id="COG2301">
    <property type="taxonomic scope" value="Bacteria"/>
</dbReference>
<dbReference type="InterPro" id="IPR040442">
    <property type="entry name" value="Pyrv_kinase-like_dom_sf"/>
</dbReference>
<dbReference type="PANTHER" id="PTHR32308:SF10">
    <property type="entry name" value="CITRATE LYASE SUBUNIT BETA"/>
    <property type="match status" value="1"/>
</dbReference>
<name>A0LCF0_MAGMM</name>
<evidence type="ECO:0000256" key="5">
    <source>
        <dbReference type="PIRSR" id="PIRSR015582-2"/>
    </source>
</evidence>
<evidence type="ECO:0000256" key="1">
    <source>
        <dbReference type="ARBA" id="ARBA00001946"/>
    </source>
</evidence>
<dbReference type="PANTHER" id="PTHR32308">
    <property type="entry name" value="LYASE BETA SUBUNIT, PUTATIVE (AFU_ORTHOLOGUE AFUA_4G13030)-RELATED"/>
    <property type="match status" value="1"/>
</dbReference>
<dbReference type="EC" id="4.1.3.6" evidence="7"/>
<keyword evidence="3 5" id="KW-0460">Magnesium</keyword>
<dbReference type="SUPFAM" id="SSF51621">
    <property type="entry name" value="Phosphoenolpyruvate/pyruvate domain"/>
    <property type="match status" value="1"/>
</dbReference>
<keyword evidence="8" id="KW-1185">Reference proteome</keyword>
<feature type="binding site" evidence="4">
    <location>
        <position position="76"/>
    </location>
    <ligand>
        <name>substrate</name>
    </ligand>
</feature>
<protein>
    <submittedName>
        <fullName evidence="7">Citrate (Pro-3S)-lyase</fullName>
        <ecNumber evidence="7">4.1.3.6</ecNumber>
    </submittedName>
</protein>
<feature type="binding site" evidence="5">
    <location>
        <position position="138"/>
    </location>
    <ligand>
        <name>Mg(2+)</name>
        <dbReference type="ChEBI" id="CHEBI:18420"/>
    </ligand>
</feature>
<keyword evidence="2 5" id="KW-0479">Metal-binding</keyword>
<accession>A0LCF0</accession>
<feature type="binding site" evidence="4">
    <location>
        <position position="138"/>
    </location>
    <ligand>
        <name>substrate</name>
    </ligand>
</feature>
<dbReference type="InterPro" id="IPR015813">
    <property type="entry name" value="Pyrv/PenolPyrv_kinase-like_dom"/>
</dbReference>
<sequence length="308" mass="33656">MIGLPMKHAAPALLRSTLYVPGSNPRALAKSTQLGADAVIFDLEDSVAPEMKGEARRFIREALGEERNSTPLRVVRINAMATSMWQADLEAVLGGQPDAIAVPKVNHRDELQVLVDFLMGWEQRNGASRSMSVWPMIESPLGVLNALSIAQSPRVNCLIMGTSDLAKALHVRTGPEGRDGMSYALQHCVLAARAAGVAILDGVYVDIQGEEGFLAQCQDGVRLGFDGKTLIHPSQVQPANRAFLPNQEELQRARRVLEGWRKASARGDEICVVDGYLVERLHAEDAKRLIALWDQAQNHLRRGSEASL</sequence>
<evidence type="ECO:0000313" key="8">
    <source>
        <dbReference type="Proteomes" id="UP000002586"/>
    </source>
</evidence>
<feature type="domain" description="HpcH/HpaI aldolase/citrate lyase" evidence="6">
    <location>
        <begin position="15"/>
        <end position="233"/>
    </location>
</feature>
<reference evidence="8" key="1">
    <citation type="journal article" date="2009" name="Appl. Environ. Microbiol.">
        <title>Complete genome sequence of the chemolithoautotrophic marine magnetotactic coccus strain MC-1.</title>
        <authorList>
            <person name="Schubbe S."/>
            <person name="Williams T.J."/>
            <person name="Xie G."/>
            <person name="Kiss H.E."/>
            <person name="Brettin T.S."/>
            <person name="Martinez D."/>
            <person name="Ross C.A."/>
            <person name="Schuler D."/>
            <person name="Cox B.L."/>
            <person name="Nealson K.H."/>
            <person name="Bazylinski D.A."/>
        </authorList>
    </citation>
    <scope>NUCLEOTIDE SEQUENCE [LARGE SCALE GENOMIC DNA]</scope>
    <source>
        <strain evidence="8">ATCC BAA-1437 / JCM 17883 / MC-1</strain>
    </source>
</reference>
<evidence type="ECO:0000256" key="4">
    <source>
        <dbReference type="PIRSR" id="PIRSR015582-1"/>
    </source>
</evidence>
<dbReference type="AlphaFoldDB" id="A0LCF0"/>
<dbReference type="Gene3D" id="3.20.20.60">
    <property type="entry name" value="Phosphoenolpyruvate-binding domains"/>
    <property type="match status" value="1"/>
</dbReference>
<dbReference type="GO" id="GO:0000287">
    <property type="term" value="F:magnesium ion binding"/>
    <property type="evidence" value="ECO:0007669"/>
    <property type="project" value="TreeGrafter"/>
</dbReference>
<evidence type="ECO:0000313" key="7">
    <source>
        <dbReference type="EMBL" id="ABK45643.1"/>
    </source>
</evidence>
<dbReference type="Pfam" id="PF03328">
    <property type="entry name" value="HpcH_HpaI"/>
    <property type="match status" value="1"/>
</dbReference>
<evidence type="ECO:0000259" key="6">
    <source>
        <dbReference type="Pfam" id="PF03328"/>
    </source>
</evidence>
<dbReference type="GO" id="GO:0008815">
    <property type="term" value="F:citrate (pro-3S)-lyase activity"/>
    <property type="evidence" value="ECO:0007669"/>
    <property type="project" value="UniProtKB-EC"/>
</dbReference>
<dbReference type="HOGENOM" id="CLU_044864_0_1_5"/>
<organism evidence="7 8">
    <name type="scientific">Magnetococcus marinus (strain ATCC BAA-1437 / JCM 17883 / MC-1)</name>
    <dbReference type="NCBI Taxonomy" id="156889"/>
    <lineage>
        <taxon>Bacteria</taxon>
        <taxon>Pseudomonadati</taxon>
        <taxon>Pseudomonadota</taxon>
        <taxon>Magnetococcia</taxon>
        <taxon>Magnetococcales</taxon>
        <taxon>Magnetococcaceae</taxon>
        <taxon>Magnetococcus</taxon>
    </lineage>
</organism>
<dbReference type="STRING" id="156889.Mmc1_3153"/>
<dbReference type="GO" id="GO:0006107">
    <property type="term" value="P:oxaloacetate metabolic process"/>
    <property type="evidence" value="ECO:0007669"/>
    <property type="project" value="TreeGrafter"/>
</dbReference>
<dbReference type="EMBL" id="CP000471">
    <property type="protein sequence ID" value="ABK45643.1"/>
    <property type="molecule type" value="Genomic_DNA"/>
</dbReference>
<reference evidence="7 8" key="2">
    <citation type="journal article" date="2012" name="Int. J. Syst. Evol. Microbiol.">
        <title>Magnetococcus marinus gen. nov., sp. nov., a marine, magnetotactic bacterium that represents a novel lineage (Magnetococcaceae fam. nov.; Magnetococcales ord. nov.) at the base of the Alphaproteobacteria.</title>
        <authorList>
            <person name="Bazylinski D.A."/>
            <person name="Williams T.J."/>
            <person name="Lefevre C.T."/>
            <person name="Berg R.J."/>
            <person name="Zhang C.L."/>
            <person name="Bowser S.S."/>
            <person name="Dean A.J."/>
            <person name="Beveridge T.J."/>
        </authorList>
    </citation>
    <scope>NUCLEOTIDE SEQUENCE [LARGE SCALE GENOMIC DNA]</scope>
    <source>
        <strain evidence="8">ATCC BAA-1437 / JCM 17883 / MC-1</strain>
    </source>
</reference>
<dbReference type="KEGG" id="mgm:Mmc1_3153"/>
<feature type="binding site" evidence="5">
    <location>
        <position position="164"/>
    </location>
    <ligand>
        <name>Mg(2+)</name>
        <dbReference type="ChEBI" id="CHEBI:18420"/>
    </ligand>
</feature>